<comment type="caution">
    <text evidence="1">The sequence shown here is derived from an EMBL/GenBank/DDBJ whole genome shotgun (WGS) entry which is preliminary data.</text>
</comment>
<protein>
    <submittedName>
        <fullName evidence="1">Uncharacterized protein</fullName>
    </submittedName>
</protein>
<evidence type="ECO:0000313" key="1">
    <source>
        <dbReference type="EMBL" id="KAJ7537027.1"/>
    </source>
</evidence>
<sequence>MAVLREICSCCNLSNLMFCGFILVRIPFSPSFPLPPLLPPLLQITIICVFNHPCRSSAFKKEKLNHRIRFFSFNPLFLRRFAAFVSAFGFIFLSNWDGAPTGGISRRSETNPR</sequence>
<evidence type="ECO:0000313" key="2">
    <source>
        <dbReference type="Proteomes" id="UP001162992"/>
    </source>
</evidence>
<dbReference type="Proteomes" id="UP001162992">
    <property type="component" value="Chromosome 12"/>
</dbReference>
<reference evidence="2" key="1">
    <citation type="journal article" date="2024" name="Proc. Natl. Acad. Sci. U.S.A.">
        <title>Extraordinary preservation of gene collinearity over three hundred million years revealed in homosporous lycophytes.</title>
        <authorList>
            <person name="Li C."/>
            <person name="Wickell D."/>
            <person name="Kuo L.Y."/>
            <person name="Chen X."/>
            <person name="Nie B."/>
            <person name="Liao X."/>
            <person name="Peng D."/>
            <person name="Ji J."/>
            <person name="Jenkins J."/>
            <person name="Williams M."/>
            <person name="Shu S."/>
            <person name="Plott C."/>
            <person name="Barry K."/>
            <person name="Rajasekar S."/>
            <person name="Grimwood J."/>
            <person name="Han X."/>
            <person name="Sun S."/>
            <person name="Hou Z."/>
            <person name="He W."/>
            <person name="Dai G."/>
            <person name="Sun C."/>
            <person name="Schmutz J."/>
            <person name="Leebens-Mack J.H."/>
            <person name="Li F.W."/>
            <person name="Wang L."/>
        </authorList>
    </citation>
    <scope>NUCLEOTIDE SEQUENCE [LARGE SCALE GENOMIC DNA]</scope>
    <source>
        <strain evidence="2">cv. PW_Plant_1</strain>
    </source>
</reference>
<gene>
    <name evidence="1" type="ORF">O6H91_12G093100</name>
</gene>
<proteinExistence type="predicted"/>
<dbReference type="EMBL" id="CM055103">
    <property type="protein sequence ID" value="KAJ7537027.1"/>
    <property type="molecule type" value="Genomic_DNA"/>
</dbReference>
<accession>A0ACC2C4S0</accession>
<name>A0ACC2C4S0_DIPCM</name>
<keyword evidence="2" id="KW-1185">Reference proteome</keyword>
<organism evidence="1 2">
    <name type="scientific">Diphasiastrum complanatum</name>
    <name type="common">Issler's clubmoss</name>
    <name type="synonym">Lycopodium complanatum</name>
    <dbReference type="NCBI Taxonomy" id="34168"/>
    <lineage>
        <taxon>Eukaryota</taxon>
        <taxon>Viridiplantae</taxon>
        <taxon>Streptophyta</taxon>
        <taxon>Embryophyta</taxon>
        <taxon>Tracheophyta</taxon>
        <taxon>Lycopodiopsida</taxon>
        <taxon>Lycopodiales</taxon>
        <taxon>Lycopodiaceae</taxon>
        <taxon>Lycopodioideae</taxon>
        <taxon>Diphasiastrum</taxon>
    </lineage>
</organism>